<dbReference type="Gene3D" id="3.30.300.210">
    <property type="entry name" value="Nutrient germinant receptor protein C, domain 3"/>
    <property type="match status" value="1"/>
</dbReference>
<evidence type="ECO:0000256" key="3">
    <source>
        <dbReference type="ARBA" id="ARBA00022544"/>
    </source>
</evidence>
<keyword evidence="3" id="KW-0309">Germination</keyword>
<dbReference type="InterPro" id="IPR038501">
    <property type="entry name" value="Spore_GerAC_C_sf"/>
</dbReference>
<dbReference type="NCBIfam" id="TIGR02887">
    <property type="entry name" value="spore_ger_x_C"/>
    <property type="match status" value="1"/>
</dbReference>
<feature type="domain" description="Spore germination GerAC-like C-terminal" evidence="9">
    <location>
        <begin position="211"/>
        <end position="379"/>
    </location>
</feature>
<keyword evidence="7" id="KW-0449">Lipoprotein</keyword>
<evidence type="ECO:0000256" key="8">
    <source>
        <dbReference type="SAM" id="SignalP"/>
    </source>
</evidence>
<keyword evidence="6" id="KW-0564">Palmitate</keyword>
<evidence type="ECO:0000256" key="5">
    <source>
        <dbReference type="ARBA" id="ARBA00023136"/>
    </source>
</evidence>
<name>A0A6V8SBM3_9CLOT</name>
<dbReference type="PROSITE" id="PS51257">
    <property type="entry name" value="PROKAR_LIPOPROTEIN"/>
    <property type="match status" value="1"/>
</dbReference>
<evidence type="ECO:0000259" key="9">
    <source>
        <dbReference type="Pfam" id="PF05504"/>
    </source>
</evidence>
<comment type="similarity">
    <text evidence="2">Belongs to the GerABKC lipoprotein family.</text>
</comment>
<dbReference type="RefSeq" id="WP_183276171.1">
    <property type="nucleotide sequence ID" value="NZ_BLZR01000001.1"/>
</dbReference>
<keyword evidence="12" id="KW-1185">Reference proteome</keyword>
<reference evidence="11 12" key="1">
    <citation type="submission" date="2020-07" db="EMBL/GenBank/DDBJ databases">
        <title>A new beta-1,3-glucan-decomposing anaerobic bacterium isolated from anoxic soil subjected to biological soil disinfestation.</title>
        <authorList>
            <person name="Ueki A."/>
            <person name="Tonouchi A."/>
        </authorList>
    </citation>
    <scope>NUCLEOTIDE SEQUENCE [LARGE SCALE GENOMIC DNA]</scope>
    <source>
        <strain evidence="11 12">TW1</strain>
    </source>
</reference>
<evidence type="ECO:0000256" key="2">
    <source>
        <dbReference type="ARBA" id="ARBA00007886"/>
    </source>
</evidence>
<keyword evidence="4 8" id="KW-0732">Signal</keyword>
<dbReference type="InterPro" id="IPR057336">
    <property type="entry name" value="GerAC_N"/>
</dbReference>
<dbReference type="GO" id="GO:0016020">
    <property type="term" value="C:membrane"/>
    <property type="evidence" value="ECO:0007669"/>
    <property type="project" value="UniProtKB-SubCell"/>
</dbReference>
<gene>
    <name evidence="11" type="ORF">bsdtw1_00672</name>
</gene>
<evidence type="ECO:0000256" key="1">
    <source>
        <dbReference type="ARBA" id="ARBA00004635"/>
    </source>
</evidence>
<comment type="subcellular location">
    <subcellularLocation>
        <location evidence="1">Membrane</location>
        <topology evidence="1">Lipid-anchor</topology>
    </subcellularLocation>
</comment>
<dbReference type="Pfam" id="PF25198">
    <property type="entry name" value="Spore_GerAC_N"/>
    <property type="match status" value="1"/>
</dbReference>
<comment type="caution">
    <text evidence="11">The sequence shown here is derived from an EMBL/GenBank/DDBJ whole genome shotgun (WGS) entry which is preliminary data.</text>
</comment>
<evidence type="ECO:0000256" key="7">
    <source>
        <dbReference type="ARBA" id="ARBA00023288"/>
    </source>
</evidence>
<proteinExistence type="inferred from homology"/>
<evidence type="ECO:0000256" key="4">
    <source>
        <dbReference type="ARBA" id="ARBA00022729"/>
    </source>
</evidence>
<feature type="chain" id="PRO_5039057523" evidence="8">
    <location>
        <begin position="20"/>
        <end position="394"/>
    </location>
</feature>
<dbReference type="Proteomes" id="UP000580568">
    <property type="component" value="Unassembled WGS sequence"/>
</dbReference>
<sequence>MKKNLLAIFLILTMFLTGCWDNNDINDLIIVSSMALDKGESDNLKVTLLCIRPTSQISSGDIKTPQNNDVIIFSSEGDDIMDACNKISKKISRKLFFSQMENVLMGEYLARENAAEYLDFFPRHPEPSIKTHMFLVKGAASKIFDTDSSLERNIAQEIDKLKSLNLKAEVQLKDFLIALTEDGIDPIIPLLEVTKSDKQDNPSVASVASITGAGIFNKSKLVDFIDYDTFRGVLYIQNKIKLGLGTVTFPKESGGGKVTAKVLNSITKITPIIEKDQLSVKVLIKTKAHISENTTKLDLTKSSVIDEIDTLFENRIKNLAESAIDKAKNANSSDVFGFGSIVRGKYPKQWENQYKKDWKTLLPSLKVSVACDVDITEIGFDAKSLQLKEEDILR</sequence>
<feature type="domain" description="Spore germination protein N-terminal" evidence="10">
    <location>
        <begin position="21"/>
        <end position="192"/>
    </location>
</feature>
<protein>
    <submittedName>
        <fullName evidence="11">Spore germination protein B3</fullName>
    </submittedName>
</protein>
<evidence type="ECO:0000313" key="12">
    <source>
        <dbReference type="Proteomes" id="UP000580568"/>
    </source>
</evidence>
<dbReference type="PANTHER" id="PTHR35789:SF1">
    <property type="entry name" value="SPORE GERMINATION PROTEIN B3"/>
    <property type="match status" value="1"/>
</dbReference>
<dbReference type="PANTHER" id="PTHR35789">
    <property type="entry name" value="SPORE GERMINATION PROTEIN B3"/>
    <property type="match status" value="1"/>
</dbReference>
<evidence type="ECO:0000256" key="6">
    <source>
        <dbReference type="ARBA" id="ARBA00023139"/>
    </source>
</evidence>
<dbReference type="EMBL" id="BLZR01000001">
    <property type="protein sequence ID" value="GFP74617.1"/>
    <property type="molecule type" value="Genomic_DNA"/>
</dbReference>
<dbReference type="Pfam" id="PF05504">
    <property type="entry name" value="Spore_GerAC"/>
    <property type="match status" value="1"/>
</dbReference>
<evidence type="ECO:0000259" key="10">
    <source>
        <dbReference type="Pfam" id="PF25198"/>
    </source>
</evidence>
<feature type="signal peptide" evidence="8">
    <location>
        <begin position="1"/>
        <end position="19"/>
    </location>
</feature>
<dbReference type="InterPro" id="IPR046953">
    <property type="entry name" value="Spore_GerAC-like_C"/>
</dbReference>
<keyword evidence="5" id="KW-0472">Membrane</keyword>
<dbReference type="AlphaFoldDB" id="A0A6V8SBM3"/>
<organism evidence="11 12">
    <name type="scientific">Clostridium fungisolvens</name>
    <dbReference type="NCBI Taxonomy" id="1604897"/>
    <lineage>
        <taxon>Bacteria</taxon>
        <taxon>Bacillati</taxon>
        <taxon>Bacillota</taxon>
        <taxon>Clostridia</taxon>
        <taxon>Eubacteriales</taxon>
        <taxon>Clostridiaceae</taxon>
        <taxon>Clostridium</taxon>
    </lineage>
</organism>
<accession>A0A6V8SBM3</accession>
<evidence type="ECO:0000313" key="11">
    <source>
        <dbReference type="EMBL" id="GFP74617.1"/>
    </source>
</evidence>
<dbReference type="GO" id="GO:0009847">
    <property type="term" value="P:spore germination"/>
    <property type="evidence" value="ECO:0007669"/>
    <property type="project" value="InterPro"/>
</dbReference>
<dbReference type="InterPro" id="IPR008844">
    <property type="entry name" value="Spore_GerAC-like"/>
</dbReference>